<dbReference type="InterPro" id="IPR035905">
    <property type="entry name" value="Barstar-like_sf"/>
</dbReference>
<protein>
    <submittedName>
        <fullName evidence="3">Barstar, RNAse (Barnase) inhibitor</fullName>
    </submittedName>
</protein>
<dbReference type="AlphaFoldDB" id="A0A0K6GU41"/>
<evidence type="ECO:0000259" key="2">
    <source>
        <dbReference type="Pfam" id="PF01337"/>
    </source>
</evidence>
<name>A0A0K6GU41_9NEIS</name>
<gene>
    <name evidence="3" type="ORF">Ga0061063_0964</name>
</gene>
<dbReference type="Pfam" id="PF01337">
    <property type="entry name" value="Barstar"/>
    <property type="match status" value="1"/>
</dbReference>
<dbReference type="SUPFAM" id="SSF52038">
    <property type="entry name" value="Barstar-related"/>
    <property type="match status" value="1"/>
</dbReference>
<dbReference type="Proteomes" id="UP000243535">
    <property type="component" value="Unassembled WGS sequence"/>
</dbReference>
<keyword evidence="4" id="KW-1185">Reference proteome</keyword>
<dbReference type="OrthoDB" id="5295683at2"/>
<evidence type="ECO:0000256" key="1">
    <source>
        <dbReference type="ARBA" id="ARBA00006845"/>
    </source>
</evidence>
<dbReference type="RefSeq" id="WP_054285664.1">
    <property type="nucleotide sequence ID" value="NZ_CYHA01000002.1"/>
</dbReference>
<organism evidence="3 4">
    <name type="scientific">Gulbenkiania indica</name>
    <dbReference type="NCBI Taxonomy" id="375574"/>
    <lineage>
        <taxon>Bacteria</taxon>
        <taxon>Pseudomonadati</taxon>
        <taxon>Pseudomonadota</taxon>
        <taxon>Betaproteobacteria</taxon>
        <taxon>Neisseriales</taxon>
        <taxon>Chromobacteriaceae</taxon>
        <taxon>Gulbenkiania</taxon>
    </lineage>
</organism>
<reference evidence="4" key="1">
    <citation type="submission" date="2015-08" db="EMBL/GenBank/DDBJ databases">
        <authorList>
            <person name="Varghese N."/>
        </authorList>
    </citation>
    <scope>NUCLEOTIDE SEQUENCE [LARGE SCALE GENOMIC DNA]</scope>
    <source>
        <strain evidence="4">DSM 17901</strain>
    </source>
</reference>
<evidence type="ECO:0000313" key="3">
    <source>
        <dbReference type="EMBL" id="CUA82108.1"/>
    </source>
</evidence>
<dbReference type="Gene3D" id="3.30.370.10">
    <property type="entry name" value="Barstar-like"/>
    <property type="match status" value="1"/>
</dbReference>
<proteinExistence type="inferred from homology"/>
<dbReference type="STRING" id="375574.GCA_001418035_00756"/>
<evidence type="ECO:0000313" key="4">
    <source>
        <dbReference type="Proteomes" id="UP000243535"/>
    </source>
</evidence>
<sequence>MKSCLIQRVERLDDLYNALVAQLDLPEDATENLDALYDGLLNEIDEPFEIVWRNTDAARAALGADLYTTVLEILSMVAKERGDITLDIHH</sequence>
<accession>A0A0K6GU41</accession>
<dbReference type="EMBL" id="CYHA01000002">
    <property type="protein sequence ID" value="CUA82108.1"/>
    <property type="molecule type" value="Genomic_DNA"/>
</dbReference>
<feature type="domain" description="Barstar (barnase inhibitor)" evidence="2">
    <location>
        <begin position="7"/>
        <end position="81"/>
    </location>
</feature>
<comment type="similarity">
    <text evidence="1">Belongs to the barstar family.</text>
</comment>
<dbReference type="InterPro" id="IPR000468">
    <property type="entry name" value="Barstar"/>
</dbReference>